<dbReference type="SUPFAM" id="SSF46689">
    <property type="entry name" value="Homeodomain-like"/>
    <property type="match status" value="2"/>
</dbReference>
<dbReference type="Pfam" id="PF00440">
    <property type="entry name" value="TetR_N"/>
    <property type="match status" value="2"/>
</dbReference>
<dbReference type="PROSITE" id="PS50977">
    <property type="entry name" value="HTH_TETR_2"/>
    <property type="match status" value="2"/>
</dbReference>
<evidence type="ECO:0000313" key="6">
    <source>
        <dbReference type="EMBL" id="MCP3730679.1"/>
    </source>
</evidence>
<keyword evidence="1" id="KW-0805">Transcription regulation</keyword>
<dbReference type="PRINTS" id="PR00455">
    <property type="entry name" value="HTHTETR"/>
</dbReference>
<dbReference type="InterPro" id="IPR009057">
    <property type="entry name" value="Homeodomain-like_sf"/>
</dbReference>
<dbReference type="RefSeq" id="WP_254292809.1">
    <property type="nucleotide sequence ID" value="NZ_JAMLDX010000006.1"/>
</dbReference>
<keyword evidence="2 4" id="KW-0238">DNA-binding</keyword>
<evidence type="ECO:0000256" key="2">
    <source>
        <dbReference type="ARBA" id="ARBA00023125"/>
    </source>
</evidence>
<feature type="domain" description="HTH tetR-type" evidence="5">
    <location>
        <begin position="19"/>
        <end position="79"/>
    </location>
</feature>
<feature type="DNA-binding region" description="H-T-H motif" evidence="4">
    <location>
        <begin position="246"/>
        <end position="265"/>
    </location>
</feature>
<dbReference type="GO" id="GO:0000976">
    <property type="term" value="F:transcription cis-regulatory region binding"/>
    <property type="evidence" value="ECO:0007669"/>
    <property type="project" value="TreeGrafter"/>
</dbReference>
<dbReference type="AlphaFoldDB" id="A0A9X2HK86"/>
<name>A0A9X2HK86_9SPHN</name>
<dbReference type="Gene3D" id="1.10.10.60">
    <property type="entry name" value="Homeodomain-like"/>
    <property type="match status" value="2"/>
</dbReference>
<evidence type="ECO:0000256" key="1">
    <source>
        <dbReference type="ARBA" id="ARBA00023015"/>
    </source>
</evidence>
<dbReference type="InterPro" id="IPR050109">
    <property type="entry name" value="HTH-type_TetR-like_transc_reg"/>
</dbReference>
<dbReference type="PANTHER" id="PTHR30055:SF234">
    <property type="entry name" value="HTH-TYPE TRANSCRIPTIONAL REGULATOR BETI"/>
    <property type="match status" value="1"/>
</dbReference>
<organism evidence="6 7">
    <name type="scientific">Sphingomonas tagetis</name>
    <dbReference type="NCBI Taxonomy" id="2949092"/>
    <lineage>
        <taxon>Bacteria</taxon>
        <taxon>Pseudomonadati</taxon>
        <taxon>Pseudomonadota</taxon>
        <taxon>Alphaproteobacteria</taxon>
        <taxon>Sphingomonadales</taxon>
        <taxon>Sphingomonadaceae</taxon>
        <taxon>Sphingomonas</taxon>
    </lineage>
</organism>
<gene>
    <name evidence="6" type="ORF">M9978_09590</name>
</gene>
<evidence type="ECO:0000256" key="4">
    <source>
        <dbReference type="PROSITE-ProRule" id="PRU00335"/>
    </source>
</evidence>
<keyword evidence="3" id="KW-0804">Transcription</keyword>
<sequence>MEVDEAIPAEARGETKRFRAKRDAILAAAADVINEQSAKGMTFADVAQRVGLNTTSVTYYFKRKEDLAAAAFEVTLDRLDAMLDEAQREGTPEARVARYLEINMARLARIRREEEKDFAILSDLRAMEGEVRQRLMLRWQQVFRKARSLWGSDGSRAQTDLCGARAHVLLENTFWLPVWLARYELDEYTRVGARLMDVFRSGIASPADRWAPQLLDLQHDESEPGREAFLLAATRLINELGYRGASVQKIASELNVTKGSFYHHLDAKDELVIECYKRSFDIIADAQRLSEDLSGNQWQRLTSVIATLLDFQFSEKGPLLRTTALSGLPPRVRTTMIDRSNRIARRYAGMLSDGIAEGSIRAIDPLIASQTMMAMQNAAFDMRKWASTMPRERAIALYASTIVFGLFDDRVLEG</sequence>
<keyword evidence="7" id="KW-1185">Reference proteome</keyword>
<evidence type="ECO:0000256" key="3">
    <source>
        <dbReference type="ARBA" id="ARBA00023163"/>
    </source>
</evidence>
<comment type="caution">
    <text evidence="6">The sequence shown here is derived from an EMBL/GenBank/DDBJ whole genome shotgun (WGS) entry which is preliminary data.</text>
</comment>
<evidence type="ECO:0000313" key="7">
    <source>
        <dbReference type="Proteomes" id="UP001139451"/>
    </source>
</evidence>
<proteinExistence type="predicted"/>
<dbReference type="PANTHER" id="PTHR30055">
    <property type="entry name" value="HTH-TYPE TRANSCRIPTIONAL REGULATOR RUTR"/>
    <property type="match status" value="1"/>
</dbReference>
<evidence type="ECO:0000259" key="5">
    <source>
        <dbReference type="PROSITE" id="PS50977"/>
    </source>
</evidence>
<reference evidence="6" key="1">
    <citation type="submission" date="2022-05" db="EMBL/GenBank/DDBJ databases">
        <title>Sphingomonas sp. strain MG17 Genome sequencing and assembly.</title>
        <authorList>
            <person name="Kim I."/>
        </authorList>
    </citation>
    <scope>NUCLEOTIDE SEQUENCE</scope>
    <source>
        <strain evidence="6">MG17</strain>
    </source>
</reference>
<dbReference type="SUPFAM" id="SSF48498">
    <property type="entry name" value="Tetracyclin repressor-like, C-terminal domain"/>
    <property type="match status" value="1"/>
</dbReference>
<dbReference type="EMBL" id="JAMLDX010000006">
    <property type="protein sequence ID" value="MCP3730679.1"/>
    <property type="molecule type" value="Genomic_DNA"/>
</dbReference>
<accession>A0A9X2HK86</accession>
<feature type="DNA-binding region" description="H-T-H motif" evidence="4">
    <location>
        <begin position="42"/>
        <end position="61"/>
    </location>
</feature>
<feature type="domain" description="HTH tetR-type" evidence="5">
    <location>
        <begin position="223"/>
        <end position="283"/>
    </location>
</feature>
<dbReference type="Proteomes" id="UP001139451">
    <property type="component" value="Unassembled WGS sequence"/>
</dbReference>
<dbReference type="InterPro" id="IPR001647">
    <property type="entry name" value="HTH_TetR"/>
</dbReference>
<dbReference type="InterPro" id="IPR036271">
    <property type="entry name" value="Tet_transcr_reg_TetR-rel_C_sf"/>
</dbReference>
<protein>
    <submittedName>
        <fullName evidence="6">TetR/AcrR family transcriptional regulator</fullName>
    </submittedName>
</protein>
<dbReference type="Gene3D" id="1.10.357.10">
    <property type="entry name" value="Tetracycline Repressor, domain 2"/>
    <property type="match status" value="2"/>
</dbReference>
<dbReference type="GO" id="GO:0003700">
    <property type="term" value="F:DNA-binding transcription factor activity"/>
    <property type="evidence" value="ECO:0007669"/>
    <property type="project" value="TreeGrafter"/>
</dbReference>